<dbReference type="Proteomes" id="UP001341840">
    <property type="component" value="Unassembled WGS sequence"/>
</dbReference>
<gene>
    <name evidence="1" type="ORF">PIB30_063299</name>
</gene>
<dbReference type="EMBL" id="JASCZI010242256">
    <property type="protein sequence ID" value="MED6210354.1"/>
    <property type="molecule type" value="Genomic_DNA"/>
</dbReference>
<evidence type="ECO:0000313" key="2">
    <source>
        <dbReference type="Proteomes" id="UP001341840"/>
    </source>
</evidence>
<name>A0ABU6YK33_9FABA</name>
<proteinExistence type="predicted"/>
<accession>A0ABU6YK33</accession>
<organism evidence="1 2">
    <name type="scientific">Stylosanthes scabra</name>
    <dbReference type="NCBI Taxonomy" id="79078"/>
    <lineage>
        <taxon>Eukaryota</taxon>
        <taxon>Viridiplantae</taxon>
        <taxon>Streptophyta</taxon>
        <taxon>Embryophyta</taxon>
        <taxon>Tracheophyta</taxon>
        <taxon>Spermatophyta</taxon>
        <taxon>Magnoliopsida</taxon>
        <taxon>eudicotyledons</taxon>
        <taxon>Gunneridae</taxon>
        <taxon>Pentapetalae</taxon>
        <taxon>rosids</taxon>
        <taxon>fabids</taxon>
        <taxon>Fabales</taxon>
        <taxon>Fabaceae</taxon>
        <taxon>Papilionoideae</taxon>
        <taxon>50 kb inversion clade</taxon>
        <taxon>dalbergioids sensu lato</taxon>
        <taxon>Dalbergieae</taxon>
        <taxon>Pterocarpus clade</taxon>
        <taxon>Stylosanthes</taxon>
    </lineage>
</organism>
<protein>
    <submittedName>
        <fullName evidence="1">Uncharacterized protein</fullName>
    </submittedName>
</protein>
<keyword evidence="2" id="KW-1185">Reference proteome</keyword>
<reference evidence="1 2" key="1">
    <citation type="journal article" date="2023" name="Plants (Basel)">
        <title>Bridging the Gap: Combining Genomics and Transcriptomics Approaches to Understand Stylosanthes scabra, an Orphan Legume from the Brazilian Caatinga.</title>
        <authorList>
            <person name="Ferreira-Neto J.R.C."/>
            <person name="da Silva M.D."/>
            <person name="Binneck E."/>
            <person name="de Melo N.F."/>
            <person name="da Silva R.H."/>
            <person name="de Melo A.L.T.M."/>
            <person name="Pandolfi V."/>
            <person name="Bustamante F.O."/>
            <person name="Brasileiro-Vidal A.C."/>
            <person name="Benko-Iseppon A.M."/>
        </authorList>
    </citation>
    <scope>NUCLEOTIDE SEQUENCE [LARGE SCALE GENOMIC DNA]</scope>
    <source>
        <tissue evidence="1">Leaves</tissue>
    </source>
</reference>
<evidence type="ECO:0000313" key="1">
    <source>
        <dbReference type="EMBL" id="MED6210354.1"/>
    </source>
</evidence>
<sequence length="91" mass="10387">MEISGHSQAPDLHHNIFRYSRNRDDAHVSSGSKIQQAVKFIGHHTSTSSRITEAIRNINTPHLACDQARSGIFTFNWKNGLVHFFSFKHRS</sequence>
<comment type="caution">
    <text evidence="1">The sequence shown here is derived from an EMBL/GenBank/DDBJ whole genome shotgun (WGS) entry which is preliminary data.</text>
</comment>